<feature type="transmembrane region" description="Helical" evidence="1">
    <location>
        <begin position="934"/>
        <end position="960"/>
    </location>
</feature>
<organism evidence="2 3">
    <name type="scientific">Cupriavidus respiraculi</name>
    <dbReference type="NCBI Taxonomy" id="195930"/>
    <lineage>
        <taxon>Bacteria</taxon>
        <taxon>Pseudomonadati</taxon>
        <taxon>Pseudomonadota</taxon>
        <taxon>Betaproteobacteria</taxon>
        <taxon>Burkholderiales</taxon>
        <taxon>Burkholderiaceae</taxon>
        <taxon>Cupriavidus</taxon>
    </lineage>
</organism>
<evidence type="ECO:0000256" key="1">
    <source>
        <dbReference type="SAM" id="Phobius"/>
    </source>
</evidence>
<dbReference type="SUPFAM" id="SSF82866">
    <property type="entry name" value="Multidrug efflux transporter AcrB transmembrane domain"/>
    <property type="match status" value="2"/>
</dbReference>
<feature type="transmembrane region" description="Helical" evidence="1">
    <location>
        <begin position="556"/>
        <end position="575"/>
    </location>
</feature>
<dbReference type="PANTHER" id="PTHR32063">
    <property type="match status" value="1"/>
</dbReference>
<keyword evidence="1" id="KW-1133">Transmembrane helix</keyword>
<dbReference type="PRINTS" id="PR00702">
    <property type="entry name" value="ACRIFLAVINRP"/>
</dbReference>
<comment type="caution">
    <text evidence="2">The sequence shown here is derived from an EMBL/GenBank/DDBJ whole genome shotgun (WGS) entry which is preliminary data.</text>
</comment>
<dbReference type="InterPro" id="IPR027463">
    <property type="entry name" value="AcrB_DN_DC_subdom"/>
</dbReference>
<gene>
    <name evidence="2" type="primary">mdtC_4</name>
    <name evidence="2" type="ORF">LMG21510_04542</name>
</gene>
<evidence type="ECO:0000313" key="2">
    <source>
        <dbReference type="EMBL" id="CAG9182350.1"/>
    </source>
</evidence>
<feature type="transmembrane region" description="Helical" evidence="1">
    <location>
        <begin position="361"/>
        <end position="382"/>
    </location>
</feature>
<feature type="transmembrane region" description="Helical" evidence="1">
    <location>
        <begin position="464"/>
        <end position="483"/>
    </location>
</feature>
<accession>A0ABM8XPZ5</accession>
<feature type="transmembrane region" description="Helical" evidence="1">
    <location>
        <begin position="883"/>
        <end position="901"/>
    </location>
</feature>
<dbReference type="Proteomes" id="UP000721236">
    <property type="component" value="Unassembled WGS sequence"/>
</dbReference>
<dbReference type="Gene3D" id="3.30.70.1440">
    <property type="entry name" value="Multidrug efflux transporter AcrB pore domain"/>
    <property type="match status" value="1"/>
</dbReference>
<feature type="transmembrane region" description="Helical" evidence="1">
    <location>
        <begin position="433"/>
        <end position="452"/>
    </location>
</feature>
<dbReference type="InterPro" id="IPR001036">
    <property type="entry name" value="Acrflvin-R"/>
</dbReference>
<dbReference type="SUPFAM" id="SSF82714">
    <property type="entry name" value="Multidrug efflux transporter AcrB TolC docking domain, DN and DC subdomains"/>
    <property type="match status" value="2"/>
</dbReference>
<protein>
    <submittedName>
        <fullName evidence="2">Multidrug resistance protein MdtC</fullName>
    </submittedName>
</protein>
<keyword evidence="3" id="KW-1185">Reference proteome</keyword>
<dbReference type="SUPFAM" id="SSF82693">
    <property type="entry name" value="Multidrug efflux transporter AcrB pore domain, PN1, PN2, PC1 and PC2 subdomains"/>
    <property type="match status" value="3"/>
</dbReference>
<evidence type="ECO:0000313" key="3">
    <source>
        <dbReference type="Proteomes" id="UP000721236"/>
    </source>
</evidence>
<proteinExistence type="predicted"/>
<sequence length="1066" mass="114294">MTLSELCIRRPVMTVLLCLALVVTGIVLYPTIPIAALPSFNSPVIQVTATLPGASPETMAASVATTLEKQFATIPGVSVISSSNTLGNSSITIEFNNDRDIDAAAVDVQSALFRAQRQLPTEMTVPPSYRKVNPADAAVILLAINSPAMSLAELNAFGDNLISPTIATLPGVAQVQIFGQKRFAVRVRAHPDALAARGLTLDELAAALNRANTNTPVGTLDGQRQTLTIQANRQLADADAFRNIIVASQPNGALVRLSDVAEVEDSVETLKTGSWLNGERSIVLAVQRQPDANTVAVVDAVRAALPRLIQQMPGSVNVTVVNDRSRSVRESIHDVQLTLALTAALVVMVIFLFLRRAAATLIPTVSLPISLIGTVALMKAFGYSLDNVSLLAITLAVGLVVDDAIVMLENIVRHIENGVPPLKAALVGSREMGFTIVSISISLVAVFIPIFFMPGVIGLLFHEFAAVVSLAILVSAIVSLTLIPMLCARFLSADNVPVDESQHAYGDAPAHAAHAPRHPQKQSWGLRSTQWFENLFEFTLHRYARGLDWCLAHRKFVLGVAGLTFVLTGVLFAVIPKGFFPEEDIGQIQVNAEGPQDISFDAMAARMREASDRMRANPAVKSIVVSIGGGPSPAINTGRMFIELKPQGERPKMAQVVESLRKDVSGMPGLAVYFRPVQNLQLGGRVSKSRYQYTMQSVQADTLQDSSDKLMAKMRADPVFRDVTSDSQQSGLEAHLAIDRDKANALGVQMQDVRTALYSAFGERQVSTIYTPIDSYYVILQAADIDRIDETAFAKLYVRSRTGQMVPLSAFATTERRVGPIAVNHQGQLPSVTVSFNLAPGAALGDASARIDRFKQEIAMPQAIFTSWGGDAAVFQSSQATQIVLLVAAIAVIYVLLGVLYESYIHPLTILAGLPSAAIGALLTLFIFRVELSLIAMIGVLMLIGIVKKNAIMMIDFALAAQRDEGMTPARAIRQACLLRFRPIMMTTLAAVMGALPIALGLGAGAELRQPLGLAVVGGLLFSQVITLFITPVIYLALDRFSGTGPMQIDADGNRIPQTVEANAGR</sequence>
<feature type="transmembrane region" description="Helical" evidence="1">
    <location>
        <begin position="12"/>
        <end position="32"/>
    </location>
</feature>
<keyword evidence="1" id="KW-0812">Transmembrane</keyword>
<name>A0ABM8XPZ5_9BURK</name>
<dbReference type="EMBL" id="CAJZAH010000007">
    <property type="protein sequence ID" value="CAG9182350.1"/>
    <property type="molecule type" value="Genomic_DNA"/>
</dbReference>
<feature type="transmembrane region" description="Helical" evidence="1">
    <location>
        <begin position="335"/>
        <end position="354"/>
    </location>
</feature>
<reference evidence="2 3" key="1">
    <citation type="submission" date="2021-08" db="EMBL/GenBank/DDBJ databases">
        <authorList>
            <person name="Peeters C."/>
        </authorList>
    </citation>
    <scope>NUCLEOTIDE SEQUENCE [LARGE SCALE GENOMIC DNA]</scope>
    <source>
        <strain evidence="2 3">LMG 21510</strain>
    </source>
</reference>
<dbReference type="Gene3D" id="1.20.1640.10">
    <property type="entry name" value="Multidrug efflux transporter AcrB transmembrane domain"/>
    <property type="match status" value="2"/>
</dbReference>
<feature type="transmembrane region" description="Helical" evidence="1">
    <location>
        <begin position="1012"/>
        <end position="1038"/>
    </location>
</feature>
<dbReference type="Gene3D" id="3.30.70.1320">
    <property type="entry name" value="Multidrug efflux transporter AcrB pore domain like"/>
    <property type="match status" value="1"/>
</dbReference>
<dbReference type="Pfam" id="PF00873">
    <property type="entry name" value="ACR_tran"/>
    <property type="match status" value="1"/>
</dbReference>
<dbReference type="PANTHER" id="PTHR32063:SF21">
    <property type="entry name" value="MULTIDRUG RESISTANCE PROTEIN MDTB"/>
    <property type="match status" value="1"/>
</dbReference>
<keyword evidence="1" id="KW-0472">Membrane</keyword>
<dbReference type="Gene3D" id="3.30.2090.10">
    <property type="entry name" value="Multidrug efflux transporter AcrB TolC docking domain, DN and DC subdomains"/>
    <property type="match status" value="2"/>
</dbReference>
<dbReference type="RefSeq" id="WP_224044118.1">
    <property type="nucleotide sequence ID" value="NZ_CAJZAH010000007.1"/>
</dbReference>
<dbReference type="Gene3D" id="3.30.70.1430">
    <property type="entry name" value="Multidrug efflux transporter AcrB pore domain"/>
    <property type="match status" value="2"/>
</dbReference>
<feature type="transmembrane region" description="Helical" evidence="1">
    <location>
        <begin position="981"/>
        <end position="1006"/>
    </location>
</feature>